<keyword evidence="1" id="KW-0732">Signal</keyword>
<evidence type="ECO:0000256" key="1">
    <source>
        <dbReference type="SAM" id="SignalP"/>
    </source>
</evidence>
<sequence length="124" mass="12294">MHKGRLCGIAFIATLLSACGSSGGSASGGSPTPSPQSVTVTVGIVYRGGPAPGDSDHLVAGTIHLTGTAFDASRHVTDGHAATFRVQPGAYTATARSGDAQCRTATVNAAAGTKSPVLVRCDVK</sequence>
<accession>A0A839N6A6</accession>
<dbReference type="PROSITE" id="PS51257">
    <property type="entry name" value="PROKAR_LIPOPROTEIN"/>
    <property type="match status" value="1"/>
</dbReference>
<gene>
    <name evidence="2" type="ORF">FHU39_002825</name>
</gene>
<feature type="signal peptide" evidence="1">
    <location>
        <begin position="1"/>
        <end position="26"/>
    </location>
</feature>
<evidence type="ECO:0000313" key="2">
    <source>
        <dbReference type="EMBL" id="MBB2892807.1"/>
    </source>
</evidence>
<dbReference type="AlphaFoldDB" id="A0A839N6A6"/>
<comment type="caution">
    <text evidence="2">The sequence shown here is derived from an EMBL/GenBank/DDBJ whole genome shotgun (WGS) entry which is preliminary data.</text>
</comment>
<evidence type="ECO:0000313" key="3">
    <source>
        <dbReference type="Proteomes" id="UP000559182"/>
    </source>
</evidence>
<dbReference type="RefSeq" id="WP_183321206.1">
    <property type="nucleotide sequence ID" value="NZ_JACHVQ010000002.1"/>
</dbReference>
<dbReference type="Proteomes" id="UP000559182">
    <property type="component" value="Unassembled WGS sequence"/>
</dbReference>
<keyword evidence="3" id="KW-1185">Reference proteome</keyword>
<dbReference type="EMBL" id="JACHVQ010000002">
    <property type="protein sequence ID" value="MBB2892807.1"/>
    <property type="molecule type" value="Genomic_DNA"/>
</dbReference>
<feature type="chain" id="PRO_5032848888" description="Carboxypeptidase regulatory-like domain-containing protein" evidence="1">
    <location>
        <begin position="27"/>
        <end position="124"/>
    </location>
</feature>
<reference evidence="2 3" key="1">
    <citation type="submission" date="2020-08" db="EMBL/GenBank/DDBJ databases">
        <title>Sequencing the genomes of 1000 actinobacteria strains.</title>
        <authorList>
            <person name="Klenk H.-P."/>
        </authorList>
    </citation>
    <scope>NUCLEOTIDE SEQUENCE [LARGE SCALE GENOMIC DNA]</scope>
    <source>
        <strain evidence="2 3">DSM 105369</strain>
    </source>
</reference>
<evidence type="ECO:0008006" key="4">
    <source>
        <dbReference type="Google" id="ProtNLM"/>
    </source>
</evidence>
<proteinExistence type="predicted"/>
<name>A0A839N6A6_9MICO</name>
<organism evidence="2 3">
    <name type="scientific">Flexivirga oryzae</name>
    <dbReference type="NCBI Taxonomy" id="1794944"/>
    <lineage>
        <taxon>Bacteria</taxon>
        <taxon>Bacillati</taxon>
        <taxon>Actinomycetota</taxon>
        <taxon>Actinomycetes</taxon>
        <taxon>Micrococcales</taxon>
        <taxon>Dermacoccaceae</taxon>
        <taxon>Flexivirga</taxon>
    </lineage>
</organism>
<protein>
    <recommendedName>
        <fullName evidence="4">Carboxypeptidase regulatory-like domain-containing protein</fullName>
    </recommendedName>
</protein>